<feature type="compositionally biased region" description="Polar residues" evidence="6">
    <location>
        <begin position="495"/>
        <end position="504"/>
    </location>
</feature>
<evidence type="ECO:0000256" key="1">
    <source>
        <dbReference type="ARBA" id="ARBA00004123"/>
    </source>
</evidence>
<dbReference type="GO" id="GO:0048188">
    <property type="term" value="C:Set1C/COMPASS complex"/>
    <property type="evidence" value="ECO:0007669"/>
    <property type="project" value="InterPro"/>
</dbReference>
<keyword evidence="8" id="KW-1185">Reference proteome</keyword>
<feature type="non-terminal residue" evidence="7">
    <location>
        <position position="1"/>
    </location>
</feature>
<dbReference type="PROSITE" id="PS50082">
    <property type="entry name" value="WD_REPEATS_2"/>
    <property type="match status" value="3"/>
</dbReference>
<dbReference type="InterPro" id="IPR001680">
    <property type="entry name" value="WD40_rpt"/>
</dbReference>
<dbReference type="Pfam" id="PF00400">
    <property type="entry name" value="WD40"/>
    <property type="match status" value="3"/>
</dbReference>
<accession>A0AAV6NU04</accession>
<dbReference type="AlphaFoldDB" id="A0AAV6NU04"/>
<dbReference type="InterPro" id="IPR037850">
    <property type="entry name" value="RBBP5/Swd1"/>
</dbReference>
<organism evidence="7 8">
    <name type="scientific">Cucurbita argyrosperma subsp. sororia</name>
    <dbReference type="NCBI Taxonomy" id="37648"/>
    <lineage>
        <taxon>Eukaryota</taxon>
        <taxon>Viridiplantae</taxon>
        <taxon>Streptophyta</taxon>
        <taxon>Embryophyta</taxon>
        <taxon>Tracheophyta</taxon>
        <taxon>Spermatophyta</taxon>
        <taxon>Magnoliopsida</taxon>
        <taxon>eudicotyledons</taxon>
        <taxon>Gunneridae</taxon>
        <taxon>Pentapetalae</taxon>
        <taxon>rosids</taxon>
        <taxon>fabids</taxon>
        <taxon>Cucurbitales</taxon>
        <taxon>Cucurbitaceae</taxon>
        <taxon>Cucurbiteae</taxon>
        <taxon>Cucurbita</taxon>
    </lineage>
</organism>
<comment type="caution">
    <text evidence="7">The sequence shown here is derived from an EMBL/GenBank/DDBJ whole genome shotgun (WGS) entry which is preliminary data.</text>
</comment>
<evidence type="ECO:0000313" key="8">
    <source>
        <dbReference type="Proteomes" id="UP000685013"/>
    </source>
</evidence>
<dbReference type="InterPro" id="IPR019775">
    <property type="entry name" value="WD40_repeat_CS"/>
</dbReference>
<keyword evidence="3" id="KW-0677">Repeat</keyword>
<keyword evidence="4" id="KW-0539">Nucleus</keyword>
<name>A0AAV6NU04_9ROSI</name>
<dbReference type="PANTHER" id="PTHR44040:SF1">
    <property type="entry name" value="RETINOBLASTOMA-BINDING PROTEIN 5"/>
    <property type="match status" value="1"/>
</dbReference>
<dbReference type="PANTHER" id="PTHR44040">
    <property type="entry name" value="RETINOBLASTOMA-BINDING PROTEIN 5"/>
    <property type="match status" value="1"/>
</dbReference>
<keyword evidence="2 5" id="KW-0853">WD repeat</keyword>
<feature type="compositionally biased region" description="Basic and acidic residues" evidence="6">
    <location>
        <begin position="466"/>
        <end position="478"/>
    </location>
</feature>
<feature type="region of interest" description="Disordered" evidence="6">
    <location>
        <begin position="418"/>
        <end position="512"/>
    </location>
</feature>
<evidence type="ECO:0000313" key="7">
    <source>
        <dbReference type="EMBL" id="KAG6601247.1"/>
    </source>
</evidence>
<feature type="repeat" description="WD" evidence="5">
    <location>
        <begin position="68"/>
        <end position="104"/>
    </location>
</feature>
<reference evidence="7 8" key="1">
    <citation type="journal article" date="2021" name="Hortic Res">
        <title>The domestication of Cucurbita argyrosperma as revealed by the genome of its wild relative.</title>
        <authorList>
            <person name="Barrera-Redondo J."/>
            <person name="Sanchez-de la Vega G."/>
            <person name="Aguirre-Liguori J.A."/>
            <person name="Castellanos-Morales G."/>
            <person name="Gutierrez-Guerrero Y.T."/>
            <person name="Aguirre-Dugua X."/>
            <person name="Aguirre-Planter E."/>
            <person name="Tenaillon M.I."/>
            <person name="Lira-Saade R."/>
            <person name="Eguiarte L.E."/>
        </authorList>
    </citation>
    <scope>NUCLEOTIDE SEQUENCE [LARGE SCALE GENOMIC DNA]</scope>
    <source>
        <strain evidence="7">JBR-2021</strain>
    </source>
</reference>
<evidence type="ECO:0000256" key="5">
    <source>
        <dbReference type="PROSITE-ProRule" id="PRU00221"/>
    </source>
</evidence>
<evidence type="ECO:0000256" key="3">
    <source>
        <dbReference type="ARBA" id="ARBA00022737"/>
    </source>
</evidence>
<evidence type="ECO:0000256" key="6">
    <source>
        <dbReference type="SAM" id="MobiDB-lite"/>
    </source>
</evidence>
<evidence type="ECO:0000256" key="4">
    <source>
        <dbReference type="ARBA" id="ARBA00023242"/>
    </source>
</evidence>
<protein>
    <submittedName>
        <fullName evidence="7">Protein RBL</fullName>
    </submittedName>
</protein>
<comment type="subcellular location">
    <subcellularLocation>
        <location evidence="1">Nucleus</location>
    </subcellularLocation>
</comment>
<feature type="compositionally biased region" description="Acidic residues" evidence="6">
    <location>
        <begin position="346"/>
        <end position="355"/>
    </location>
</feature>
<sequence length="512" mass="56487">MNAPIIDPLQGDFPEVIEEFLEHGVMKCIAFNRRGTLLAAGCSDGNCVIWDFETRGIAKELKDKDCVSAITSVCWSKYGHQILVSAADRSLTLWNVLKGEKTGSTTLLPVCISDADTASSRGKVSDGTPPFTPTAACFNKYGDLVYVGNSKGEILVIDFERVQIEAMVPISGGAVVKNIVFSRNGQYLLTNSNDRTIRIYESLLPNKDGLKVIDEITKEFDGLDGAEKLKAVGTKCLTLFREFQDSITRMHWKAPCFSGDGEWVVGGSASKGEHKIYIWDRAGYLVKILEGPKEALIDLGWHPVHPIVVSVSLTGLIYIWAKDYTENWSAFAPDFKELEENEEYVEREDEFDLNPETEKVKEPDVNEDEEVDIVNVEKDSAFSDSDASQDELCFLPAIPCPDIIEQQDKCIEISSKMIENNNSGSPPSEEAGVNGRTTNHASSPLEVLDNPDDAGGARVKRKRKPSEKGLELQAEKGKKPSKPSGRLSKFKTKSMVHQDNSNGTYGDDNSDE</sequence>
<dbReference type="PROSITE" id="PS00678">
    <property type="entry name" value="WD_REPEATS_1"/>
    <property type="match status" value="1"/>
</dbReference>
<feature type="repeat" description="WD" evidence="5">
    <location>
        <begin position="26"/>
        <end position="60"/>
    </location>
</feature>
<feature type="region of interest" description="Disordered" evidence="6">
    <location>
        <begin position="346"/>
        <end position="367"/>
    </location>
</feature>
<dbReference type="FunFam" id="2.130.10.10:FF:000649">
    <property type="entry name" value="Compass component swd1"/>
    <property type="match status" value="1"/>
</dbReference>
<gene>
    <name evidence="7" type="primary">RBL</name>
    <name evidence="7" type="ORF">SDJN03_06480</name>
</gene>
<proteinExistence type="predicted"/>
<dbReference type="SMART" id="SM00320">
    <property type="entry name" value="WD40"/>
    <property type="match status" value="5"/>
</dbReference>
<feature type="repeat" description="WD" evidence="5">
    <location>
        <begin position="176"/>
        <end position="201"/>
    </location>
</feature>
<dbReference type="EMBL" id="JAGKQH010000004">
    <property type="protein sequence ID" value="KAG6601247.1"/>
    <property type="molecule type" value="Genomic_DNA"/>
</dbReference>
<evidence type="ECO:0000256" key="2">
    <source>
        <dbReference type="ARBA" id="ARBA00022574"/>
    </source>
</evidence>
<dbReference type="Proteomes" id="UP000685013">
    <property type="component" value="Chromosome 4"/>
</dbReference>